<accession>A0A1M5UBJ0</accession>
<dbReference type="EMBL" id="FQXS01000004">
    <property type="protein sequence ID" value="SHH60405.1"/>
    <property type="molecule type" value="Genomic_DNA"/>
</dbReference>
<evidence type="ECO:0000313" key="2">
    <source>
        <dbReference type="Proteomes" id="UP000184139"/>
    </source>
</evidence>
<name>A0A1M5UBJ0_9BACT</name>
<sequence>MTHFIFIGLDVHKNSIDVAIAAGSRNAEVRHYGKIGGESTEVDRLVRKLGYKKKELRIVYEAGPC</sequence>
<evidence type="ECO:0000313" key="1">
    <source>
        <dbReference type="EMBL" id="SHH60405.1"/>
    </source>
</evidence>
<dbReference type="Proteomes" id="UP000184139">
    <property type="component" value="Unassembled WGS sequence"/>
</dbReference>
<evidence type="ECO:0008006" key="3">
    <source>
        <dbReference type="Google" id="ProtNLM"/>
    </source>
</evidence>
<gene>
    <name evidence="1" type="ORF">SAMN02745124_01124</name>
</gene>
<dbReference type="AlphaFoldDB" id="A0A1M5UBJ0"/>
<organism evidence="1 2">
    <name type="scientific">Desulfofustis glycolicus DSM 9705</name>
    <dbReference type="NCBI Taxonomy" id="1121409"/>
    <lineage>
        <taxon>Bacteria</taxon>
        <taxon>Pseudomonadati</taxon>
        <taxon>Thermodesulfobacteriota</taxon>
        <taxon>Desulfobulbia</taxon>
        <taxon>Desulfobulbales</taxon>
        <taxon>Desulfocapsaceae</taxon>
        <taxon>Desulfofustis</taxon>
    </lineage>
</organism>
<protein>
    <recommendedName>
        <fullName evidence="3">Transposase</fullName>
    </recommendedName>
</protein>
<proteinExistence type="predicted"/>
<keyword evidence="2" id="KW-1185">Reference proteome</keyword>
<reference evidence="1 2" key="1">
    <citation type="submission" date="2016-11" db="EMBL/GenBank/DDBJ databases">
        <authorList>
            <person name="Jaros S."/>
            <person name="Januszkiewicz K."/>
            <person name="Wedrychowicz H."/>
        </authorList>
    </citation>
    <scope>NUCLEOTIDE SEQUENCE [LARGE SCALE GENOMIC DNA]</scope>
    <source>
        <strain evidence="1 2">DSM 9705</strain>
    </source>
</reference>